<evidence type="ECO:0000256" key="1">
    <source>
        <dbReference type="SAM" id="SignalP"/>
    </source>
</evidence>
<organism evidence="2 3">
    <name type="scientific">Phytophthora nicotianae (strain INRA-310)</name>
    <name type="common">Phytophthora parasitica</name>
    <dbReference type="NCBI Taxonomy" id="761204"/>
    <lineage>
        <taxon>Eukaryota</taxon>
        <taxon>Sar</taxon>
        <taxon>Stramenopiles</taxon>
        <taxon>Oomycota</taxon>
        <taxon>Peronosporomycetes</taxon>
        <taxon>Peronosporales</taxon>
        <taxon>Peronosporaceae</taxon>
        <taxon>Phytophthora</taxon>
    </lineage>
</organism>
<proteinExistence type="predicted"/>
<dbReference type="EMBL" id="KI669579">
    <property type="protein sequence ID" value="ETN11637.1"/>
    <property type="molecule type" value="Genomic_DNA"/>
</dbReference>
<evidence type="ECO:0008006" key="4">
    <source>
        <dbReference type="Google" id="ProtNLM"/>
    </source>
</evidence>
<accession>W2QEP0</accession>
<dbReference type="Proteomes" id="UP000018817">
    <property type="component" value="Unassembled WGS sequence"/>
</dbReference>
<name>W2QEP0_PHYN3</name>
<evidence type="ECO:0000313" key="2">
    <source>
        <dbReference type="EMBL" id="ETN11637.1"/>
    </source>
</evidence>
<dbReference type="GeneID" id="20180100"/>
<feature type="chain" id="PRO_5004822570" description="RxLR effector protein" evidence="1">
    <location>
        <begin position="23"/>
        <end position="273"/>
    </location>
</feature>
<feature type="signal peptide" evidence="1">
    <location>
        <begin position="1"/>
        <end position="22"/>
    </location>
</feature>
<dbReference type="OMA" id="FPISQKF"/>
<sequence length="273" mass="30923">MMRLYSVRLLVATALLANVERAAPFDLTIDDYPTVVRSLADNQNVVTPKRILRRFDEADEERLVGISKMSELTTQVKDGASKLFEKVVNMKALETQAAKAMKLGPIDDTLTSSNLKYLVDQVKEMNSKSRIKKVSVIGILTTKYGDDALAKALLKAERNAESTSLFAKEIRELRAKQLKMWKSSSKSADDIFKQLRFGDDMFPISQKFEILDDYIKFIKPKAYDQTLLRTIIKGVNGNEKVGTVLYATRTDPRTVKKVNDFQQSLLRKWMGEG</sequence>
<dbReference type="AlphaFoldDB" id="W2QEP0"/>
<reference evidence="2 3" key="2">
    <citation type="submission" date="2013-11" db="EMBL/GenBank/DDBJ databases">
        <title>The Genome Sequence of Phytophthora parasitica INRA-310.</title>
        <authorList>
            <consortium name="The Broad Institute Genomics Platform"/>
            <person name="Russ C."/>
            <person name="Tyler B."/>
            <person name="Panabieres F."/>
            <person name="Shan W."/>
            <person name="Tripathy S."/>
            <person name="Grunwald N."/>
            <person name="Machado M."/>
            <person name="Johnson C.S."/>
            <person name="Arredondo F."/>
            <person name="Hong C."/>
            <person name="Coffey M."/>
            <person name="Young S.K."/>
            <person name="Zeng Q."/>
            <person name="Gargeya S."/>
            <person name="Fitzgerald M."/>
            <person name="Abouelleil A."/>
            <person name="Alvarado L."/>
            <person name="Chapman S.B."/>
            <person name="Gainer-Dewar J."/>
            <person name="Goldberg J."/>
            <person name="Griggs A."/>
            <person name="Gujja S."/>
            <person name="Hansen M."/>
            <person name="Howarth C."/>
            <person name="Imamovic A."/>
            <person name="Ireland A."/>
            <person name="Larimer J."/>
            <person name="McCowan C."/>
            <person name="Murphy C."/>
            <person name="Pearson M."/>
            <person name="Poon T.W."/>
            <person name="Priest M."/>
            <person name="Roberts A."/>
            <person name="Saif S."/>
            <person name="Shea T."/>
            <person name="Sykes S."/>
            <person name="Wortman J."/>
            <person name="Nusbaum C."/>
            <person name="Birren B."/>
        </authorList>
    </citation>
    <scope>NUCLEOTIDE SEQUENCE [LARGE SCALE GENOMIC DNA]</scope>
    <source>
        <strain evidence="2 3">INRA-310</strain>
    </source>
</reference>
<protein>
    <recommendedName>
        <fullName evidence="4">RxLR effector protein</fullName>
    </recommendedName>
</protein>
<gene>
    <name evidence="2" type="ORF">PPTG_10475</name>
</gene>
<dbReference type="RefSeq" id="XP_008903412.1">
    <property type="nucleotide sequence ID" value="XM_008905164.1"/>
</dbReference>
<keyword evidence="1" id="KW-0732">Signal</keyword>
<reference evidence="3" key="1">
    <citation type="submission" date="2011-12" db="EMBL/GenBank/DDBJ databases">
        <authorList>
            <consortium name="The Broad Institute Genome Sequencing Platform"/>
            <person name="Russ C."/>
            <person name="Tyler B."/>
            <person name="Panabieres F."/>
            <person name="Shan W."/>
            <person name="Tripathy S."/>
            <person name="Grunwald N."/>
            <person name="Machado M."/>
            <person name="Young S.K."/>
            <person name="Zeng Q."/>
            <person name="Gargeya S."/>
            <person name="Fitzgerald M."/>
            <person name="Haas B."/>
            <person name="Abouelleil A."/>
            <person name="Alvarado L."/>
            <person name="Arachchi H.M."/>
            <person name="Berlin A."/>
            <person name="Chapman S.B."/>
            <person name="Gearin G."/>
            <person name="Goldberg J."/>
            <person name="Griggs A."/>
            <person name="Gujja S."/>
            <person name="Hansen M."/>
            <person name="Heiman D."/>
            <person name="Howarth C."/>
            <person name="Larimer J."/>
            <person name="Lui A."/>
            <person name="MacDonald P.J.P."/>
            <person name="McCowen C."/>
            <person name="Montmayeur A."/>
            <person name="Murphy C."/>
            <person name="Neiman D."/>
            <person name="Pearson M."/>
            <person name="Priest M."/>
            <person name="Roberts A."/>
            <person name="Saif S."/>
            <person name="Shea T."/>
            <person name="Sisk P."/>
            <person name="Stolte C."/>
            <person name="Sykes S."/>
            <person name="Wortman J."/>
            <person name="Nusbaum C."/>
            <person name="Birren B."/>
        </authorList>
    </citation>
    <scope>NUCLEOTIDE SEQUENCE [LARGE SCALE GENOMIC DNA]</scope>
    <source>
        <strain evidence="3">INRA-310</strain>
    </source>
</reference>
<dbReference type="VEuPathDB" id="FungiDB:PPTG_10475"/>
<evidence type="ECO:0000313" key="3">
    <source>
        <dbReference type="Proteomes" id="UP000018817"/>
    </source>
</evidence>